<dbReference type="GO" id="GO:0016787">
    <property type="term" value="F:hydrolase activity"/>
    <property type="evidence" value="ECO:0007669"/>
    <property type="project" value="UniProtKB-KW"/>
</dbReference>
<dbReference type="GO" id="GO:0046872">
    <property type="term" value="F:metal ion binding"/>
    <property type="evidence" value="ECO:0007669"/>
    <property type="project" value="UniProtKB-KW"/>
</dbReference>
<dbReference type="GO" id="GO:0005634">
    <property type="term" value="C:nucleus"/>
    <property type="evidence" value="ECO:0007669"/>
    <property type="project" value="UniProtKB-SubCell"/>
</dbReference>
<keyword evidence="5" id="KW-0479">Metal-binding</keyword>
<evidence type="ECO:0000256" key="1">
    <source>
        <dbReference type="ARBA" id="ARBA00001968"/>
    </source>
</evidence>
<comment type="similarity">
    <text evidence="3">Belongs to the HARBI1 family.</text>
</comment>
<keyword evidence="7" id="KW-0539">Nucleus</keyword>
<evidence type="ECO:0000256" key="2">
    <source>
        <dbReference type="ARBA" id="ARBA00004123"/>
    </source>
</evidence>
<evidence type="ECO:0000313" key="10">
    <source>
        <dbReference type="RefSeq" id="XP_039146764.1"/>
    </source>
</evidence>
<feature type="domain" description="DDE Tnp4" evidence="8">
    <location>
        <begin position="57"/>
        <end position="140"/>
    </location>
</feature>
<dbReference type="GeneID" id="120284002"/>
<sequence>MEMFKKCLGALVRAYIKVNVLEVDKPGYRTRKREIATNVLGVCSQELQFIYILPGWEGYTNGDGFLVPYRGQYYHLNEWRQNNHPQSKEELFNYKHSSARNAIERCNGLLKMRWAILRGRAWYPVKTHCQIISACELLHNYIRREMTLDPLEAELDESYMDFKPFANAQSIQYIETSNAWTTFRDNLAQEMWNEWQASRNQP</sequence>
<dbReference type="PANTHER" id="PTHR22930">
    <property type="match status" value="1"/>
</dbReference>
<evidence type="ECO:0000256" key="3">
    <source>
        <dbReference type="ARBA" id="ARBA00006958"/>
    </source>
</evidence>
<comment type="cofactor">
    <cofactor evidence="1">
        <name>a divalent metal cation</name>
        <dbReference type="ChEBI" id="CHEBI:60240"/>
    </cofactor>
</comment>
<gene>
    <name evidence="10" type="primary">LOC120284002</name>
</gene>
<dbReference type="InterPro" id="IPR045249">
    <property type="entry name" value="HARBI1-like"/>
</dbReference>
<protein>
    <submittedName>
        <fullName evidence="10">Uncharacterized protein LOC120284002</fullName>
    </submittedName>
</protein>
<evidence type="ECO:0000256" key="4">
    <source>
        <dbReference type="ARBA" id="ARBA00022722"/>
    </source>
</evidence>
<keyword evidence="6" id="KW-0378">Hydrolase</keyword>
<keyword evidence="4" id="KW-0540">Nuclease</keyword>
<keyword evidence="9" id="KW-1185">Reference proteome</keyword>
<evidence type="ECO:0000313" key="9">
    <source>
        <dbReference type="Proteomes" id="UP001515500"/>
    </source>
</evidence>
<evidence type="ECO:0000256" key="7">
    <source>
        <dbReference type="ARBA" id="ARBA00023242"/>
    </source>
</evidence>
<reference evidence="10" key="1">
    <citation type="submission" date="2025-08" db="UniProtKB">
        <authorList>
            <consortium name="RefSeq"/>
        </authorList>
    </citation>
    <scope>IDENTIFICATION</scope>
</reference>
<proteinExistence type="inferred from homology"/>
<evidence type="ECO:0000259" key="8">
    <source>
        <dbReference type="Pfam" id="PF13359"/>
    </source>
</evidence>
<dbReference type="AlphaFoldDB" id="A0AB40D355"/>
<dbReference type="RefSeq" id="XP_039146764.1">
    <property type="nucleotide sequence ID" value="XM_039290830.1"/>
</dbReference>
<comment type="subcellular location">
    <subcellularLocation>
        <location evidence="2">Nucleus</location>
    </subcellularLocation>
</comment>
<dbReference type="GO" id="GO:0004518">
    <property type="term" value="F:nuclease activity"/>
    <property type="evidence" value="ECO:0007669"/>
    <property type="project" value="UniProtKB-KW"/>
</dbReference>
<dbReference type="Proteomes" id="UP001515500">
    <property type="component" value="Chromosome 19"/>
</dbReference>
<dbReference type="PANTHER" id="PTHR22930:SF293">
    <property type="entry name" value="PROTEIN ALP1-LIKE"/>
    <property type="match status" value="1"/>
</dbReference>
<dbReference type="InterPro" id="IPR027806">
    <property type="entry name" value="HARBI1_dom"/>
</dbReference>
<evidence type="ECO:0000256" key="6">
    <source>
        <dbReference type="ARBA" id="ARBA00022801"/>
    </source>
</evidence>
<evidence type="ECO:0000256" key="5">
    <source>
        <dbReference type="ARBA" id="ARBA00022723"/>
    </source>
</evidence>
<name>A0AB40D355_DIOCR</name>
<dbReference type="Pfam" id="PF13359">
    <property type="entry name" value="DDE_Tnp_4"/>
    <property type="match status" value="1"/>
</dbReference>
<organism evidence="9 10">
    <name type="scientific">Dioscorea cayennensis subsp. rotundata</name>
    <name type="common">White Guinea yam</name>
    <name type="synonym">Dioscorea rotundata</name>
    <dbReference type="NCBI Taxonomy" id="55577"/>
    <lineage>
        <taxon>Eukaryota</taxon>
        <taxon>Viridiplantae</taxon>
        <taxon>Streptophyta</taxon>
        <taxon>Embryophyta</taxon>
        <taxon>Tracheophyta</taxon>
        <taxon>Spermatophyta</taxon>
        <taxon>Magnoliopsida</taxon>
        <taxon>Liliopsida</taxon>
        <taxon>Dioscoreales</taxon>
        <taxon>Dioscoreaceae</taxon>
        <taxon>Dioscorea</taxon>
    </lineage>
</organism>
<accession>A0AB40D355</accession>